<proteinExistence type="predicted"/>
<reference evidence="3" key="1">
    <citation type="submission" date="2015-07" db="EMBL/GenBank/DDBJ databases">
        <title>Draft Genome Sequence of Roseovarius tolerans EL-164, a producer of N-Acylated Alanine Methyl Esters (NAMEs).</title>
        <authorList>
            <person name="Voget S."/>
            <person name="Bruns H."/>
            <person name="Wagner-Doebler I."/>
            <person name="Schulz S."/>
            <person name="Daniel R."/>
        </authorList>
    </citation>
    <scope>NUCLEOTIDE SEQUENCE [LARGE SCALE GENOMIC DNA]</scope>
    <source>
        <strain evidence="3">EL-164</strain>
    </source>
</reference>
<feature type="transmembrane region" description="Helical" evidence="1">
    <location>
        <begin position="78"/>
        <end position="96"/>
    </location>
</feature>
<name>A0A0L6CWD5_9RHOB</name>
<evidence type="ECO:0000313" key="3">
    <source>
        <dbReference type="Proteomes" id="UP000037046"/>
    </source>
</evidence>
<evidence type="ECO:0008006" key="4">
    <source>
        <dbReference type="Google" id="ProtNLM"/>
    </source>
</evidence>
<dbReference type="AlphaFoldDB" id="A0A0L6CWD5"/>
<organism evidence="2 3">
    <name type="scientific">Roseovarius tolerans</name>
    <dbReference type="NCBI Taxonomy" id="74031"/>
    <lineage>
        <taxon>Bacteria</taxon>
        <taxon>Pseudomonadati</taxon>
        <taxon>Pseudomonadota</taxon>
        <taxon>Alphaproteobacteria</taxon>
        <taxon>Rhodobacterales</taxon>
        <taxon>Roseobacteraceae</taxon>
        <taxon>Roseovarius</taxon>
    </lineage>
</organism>
<comment type="caution">
    <text evidence="2">The sequence shown here is derived from an EMBL/GenBank/DDBJ whole genome shotgun (WGS) entry which is preliminary data.</text>
</comment>
<keyword evidence="1" id="KW-0472">Membrane</keyword>
<dbReference type="Proteomes" id="UP000037046">
    <property type="component" value="Unassembled WGS sequence"/>
</dbReference>
<dbReference type="Pfam" id="PF04654">
    <property type="entry name" value="DUF599"/>
    <property type="match status" value="1"/>
</dbReference>
<dbReference type="PATRIC" id="fig|74031.6.peg.1479"/>
<feature type="transmembrane region" description="Helical" evidence="1">
    <location>
        <begin position="16"/>
        <end position="33"/>
    </location>
</feature>
<protein>
    <recommendedName>
        <fullName evidence="4">DUF599 domain-containing protein</fullName>
    </recommendedName>
</protein>
<keyword evidence="1" id="KW-1133">Transmembrane helix</keyword>
<feature type="transmembrane region" description="Helical" evidence="1">
    <location>
        <begin position="188"/>
        <end position="216"/>
    </location>
</feature>
<accession>A0A0L6CWD5</accession>
<gene>
    <name evidence="2" type="ORF">ROTO_14480</name>
</gene>
<dbReference type="EMBL" id="LGVV01000014">
    <property type="protein sequence ID" value="KNX41980.1"/>
    <property type="molecule type" value="Genomic_DNA"/>
</dbReference>
<keyword evidence="1" id="KW-0812">Transmembrane</keyword>
<sequence length="240" mass="26256">MDALPPELSHFTLPDLVGVLLLLGVWIGMTLLIENAPRRWPSTSNLMADYRREWMVQFVDRDPRIFDSQVIGQLRQGTSFFASATLIAIGGALALLGDLERVIGLAGDLSAGQRPIIVWEVKILLIVLFLVNGFLKFVWSNRLFGYCAVLMGAVPNQPDHSAALPRARKAAEINITAARGFNRGLRALYCALAATAWLLGAYALITAATITALVLLRREFASASRAVLMQPDTAENHTQT</sequence>
<dbReference type="OrthoDB" id="9806874at2"/>
<evidence type="ECO:0000313" key="2">
    <source>
        <dbReference type="EMBL" id="KNX41980.1"/>
    </source>
</evidence>
<keyword evidence="3" id="KW-1185">Reference proteome</keyword>
<evidence type="ECO:0000256" key="1">
    <source>
        <dbReference type="SAM" id="Phobius"/>
    </source>
</evidence>
<dbReference type="STRING" id="74031.SAMN04488077_11258"/>
<dbReference type="InterPro" id="IPR006747">
    <property type="entry name" value="DUF599"/>
</dbReference>
<dbReference type="RefSeq" id="WP_050662354.1">
    <property type="nucleotide sequence ID" value="NZ_LGVV01000014.1"/>
</dbReference>
<feature type="transmembrane region" description="Helical" evidence="1">
    <location>
        <begin position="116"/>
        <end position="135"/>
    </location>
</feature>